<keyword evidence="3" id="KW-0175">Coiled coil</keyword>
<dbReference type="OrthoDB" id="9800613at2"/>
<evidence type="ECO:0000259" key="4">
    <source>
        <dbReference type="Pfam" id="PF25876"/>
    </source>
</evidence>
<evidence type="ECO:0000256" key="3">
    <source>
        <dbReference type="SAM" id="Coils"/>
    </source>
</evidence>
<dbReference type="InterPro" id="IPR058625">
    <property type="entry name" value="MdtA-like_BSH"/>
</dbReference>
<dbReference type="InterPro" id="IPR058626">
    <property type="entry name" value="MdtA-like_b-barrel"/>
</dbReference>
<dbReference type="SUPFAM" id="SSF111369">
    <property type="entry name" value="HlyD-like secretion proteins"/>
    <property type="match status" value="1"/>
</dbReference>
<dbReference type="PROSITE" id="PS51257">
    <property type="entry name" value="PROKAR_LIPOPROTEIN"/>
    <property type="match status" value="1"/>
</dbReference>
<dbReference type="Proteomes" id="UP000004605">
    <property type="component" value="Unassembled WGS sequence"/>
</dbReference>
<dbReference type="Pfam" id="PF25876">
    <property type="entry name" value="HH_MFP_RND"/>
    <property type="match status" value="1"/>
</dbReference>
<comment type="similarity">
    <text evidence="2">Belongs to the membrane fusion protein (MFP) (TC 8.A.1) family.</text>
</comment>
<organism evidence="8 9">
    <name type="scientific">Vibrio ichthyoenteri ATCC 700023</name>
    <dbReference type="NCBI Taxonomy" id="870968"/>
    <lineage>
        <taxon>Bacteria</taxon>
        <taxon>Pseudomonadati</taxon>
        <taxon>Pseudomonadota</taxon>
        <taxon>Gammaproteobacteria</taxon>
        <taxon>Vibrionales</taxon>
        <taxon>Vibrionaceae</taxon>
        <taxon>Vibrio</taxon>
    </lineage>
</organism>
<evidence type="ECO:0000259" key="6">
    <source>
        <dbReference type="Pfam" id="PF25944"/>
    </source>
</evidence>
<dbReference type="InterPro" id="IPR058637">
    <property type="entry name" value="YknX-like_C"/>
</dbReference>
<proteinExistence type="inferred from homology"/>
<feature type="domain" description="Multidrug resistance protein MdtA-like beta-barrel" evidence="6">
    <location>
        <begin position="206"/>
        <end position="284"/>
    </location>
</feature>
<dbReference type="Pfam" id="PF25944">
    <property type="entry name" value="Beta-barrel_RND"/>
    <property type="match status" value="1"/>
</dbReference>
<gene>
    <name evidence="8" type="ORF">VII00023_08557</name>
</gene>
<dbReference type="Gene3D" id="2.40.420.20">
    <property type="match status" value="1"/>
</dbReference>
<feature type="domain" description="Multidrug resistance protein MdtA-like barrel-sandwich hybrid" evidence="5">
    <location>
        <begin position="61"/>
        <end position="191"/>
    </location>
</feature>
<dbReference type="RefSeq" id="WP_006713916.1">
    <property type="nucleotide sequence ID" value="NZ_AFWF01000246.1"/>
</dbReference>
<dbReference type="Pfam" id="PF25989">
    <property type="entry name" value="YknX_C"/>
    <property type="match status" value="1"/>
</dbReference>
<feature type="coiled-coil region" evidence="3">
    <location>
        <begin position="101"/>
        <end position="159"/>
    </location>
</feature>
<evidence type="ECO:0000313" key="9">
    <source>
        <dbReference type="Proteomes" id="UP000004605"/>
    </source>
</evidence>
<evidence type="ECO:0000259" key="5">
    <source>
        <dbReference type="Pfam" id="PF25917"/>
    </source>
</evidence>
<keyword evidence="9" id="KW-1185">Reference proteome</keyword>
<dbReference type="Gene3D" id="1.10.287.470">
    <property type="entry name" value="Helix hairpin bin"/>
    <property type="match status" value="1"/>
</dbReference>
<dbReference type="InterPro" id="IPR058624">
    <property type="entry name" value="MdtA-like_HH"/>
</dbReference>
<dbReference type="GO" id="GO:0030313">
    <property type="term" value="C:cell envelope"/>
    <property type="evidence" value="ECO:0007669"/>
    <property type="project" value="UniProtKB-SubCell"/>
</dbReference>
<dbReference type="Pfam" id="PF25917">
    <property type="entry name" value="BSH_RND"/>
    <property type="match status" value="1"/>
</dbReference>
<reference evidence="8 9" key="1">
    <citation type="journal article" date="2012" name="Int. J. Syst. Evol. Microbiol.">
        <title>Vibrio caribbeanicus sp. nov., isolated from the marine sponge Scleritoderma cyanea.</title>
        <authorList>
            <person name="Hoffmann M."/>
            <person name="Monday S.R."/>
            <person name="Allard M.W."/>
            <person name="Strain E.A."/>
            <person name="Whittaker P."/>
            <person name="Naum M."/>
            <person name="McCarthy P.J."/>
            <person name="Lopez J.V."/>
            <person name="Fischer M."/>
            <person name="Brown E.W."/>
        </authorList>
    </citation>
    <scope>NUCLEOTIDE SEQUENCE [LARGE SCALE GENOMIC DNA]</scope>
    <source>
        <strain evidence="8 9">ATCC 700023</strain>
    </source>
</reference>
<dbReference type="GO" id="GO:0022857">
    <property type="term" value="F:transmembrane transporter activity"/>
    <property type="evidence" value="ECO:0007669"/>
    <property type="project" value="InterPro"/>
</dbReference>
<name>F9S5Z8_9VIBR</name>
<evidence type="ECO:0000259" key="7">
    <source>
        <dbReference type="Pfam" id="PF25989"/>
    </source>
</evidence>
<dbReference type="EMBL" id="AFWF01000246">
    <property type="protein sequence ID" value="EGU34463.1"/>
    <property type="molecule type" value="Genomic_DNA"/>
</dbReference>
<dbReference type="AlphaFoldDB" id="F9S5Z8"/>
<dbReference type="Gene3D" id="2.40.30.170">
    <property type="match status" value="1"/>
</dbReference>
<protein>
    <submittedName>
        <fullName evidence="8">Putative multidrug efflux membrane fusion protein</fullName>
    </submittedName>
</protein>
<evidence type="ECO:0000313" key="8">
    <source>
        <dbReference type="EMBL" id="EGU34463.1"/>
    </source>
</evidence>
<comment type="caution">
    <text evidence="8">The sequence shown here is derived from an EMBL/GenBank/DDBJ whole genome shotgun (WGS) entry which is preliminary data.</text>
</comment>
<sequence length="361" mass="38890">MKKTYLTLVVAATLVGCGTDVDSKNVAQAAPAATPVTITEAQMYQHTPTQFYVGRMQAIESAKLTPRTTGFLLIKHFEDGAIVEKGDVLFEIDPTSYQAAYDSAQATLREAKAALALATLNHERTTNMLKTGGVSQAQLDLSQAELTMAKSRVESAKANVLVQQDNLDQTQVKAPYSGKLGKSQFSIGDMVGPNFGPLTDLIQISPIEASFSLKEDELIHHQLTAESSAIVSLEIAQEIMPTQGRISFVDNKINPNSGTISIAAEFANDDARYTPNQYVRVGLSPDQPLIGVKIPHAAVHQDNHSQYVMTIEDGTATRRNVEVMDRIGQNVFVSAGLDANEPVIVGALQRIREGAPVVAAE</sequence>
<evidence type="ECO:0000256" key="1">
    <source>
        <dbReference type="ARBA" id="ARBA00004519"/>
    </source>
</evidence>
<dbReference type="PANTHER" id="PTHR30158">
    <property type="entry name" value="ACRA/E-RELATED COMPONENT OF DRUG EFFLUX TRANSPORTER"/>
    <property type="match status" value="1"/>
</dbReference>
<feature type="domain" description="YknX-like C-terminal permuted SH3-like" evidence="7">
    <location>
        <begin position="292"/>
        <end position="357"/>
    </location>
</feature>
<dbReference type="GO" id="GO:0046677">
    <property type="term" value="P:response to antibiotic"/>
    <property type="evidence" value="ECO:0007669"/>
    <property type="project" value="TreeGrafter"/>
</dbReference>
<dbReference type="NCBIfam" id="TIGR01730">
    <property type="entry name" value="RND_mfp"/>
    <property type="match status" value="1"/>
</dbReference>
<dbReference type="Gene3D" id="2.40.50.100">
    <property type="match status" value="1"/>
</dbReference>
<comment type="subcellular location">
    <subcellularLocation>
        <location evidence="1">Cell inner membrane</location>
        <topology evidence="1">Lipid-anchor</topology>
    </subcellularLocation>
</comment>
<accession>F9S5Z8</accession>
<feature type="domain" description="Multidrug resistance protein MdtA-like alpha-helical hairpin" evidence="4">
    <location>
        <begin position="101"/>
        <end position="170"/>
    </location>
</feature>
<evidence type="ECO:0000256" key="2">
    <source>
        <dbReference type="ARBA" id="ARBA00009477"/>
    </source>
</evidence>
<dbReference type="InterPro" id="IPR006143">
    <property type="entry name" value="RND_pump_MFP"/>
</dbReference>
<dbReference type="GO" id="GO:0005886">
    <property type="term" value="C:plasma membrane"/>
    <property type="evidence" value="ECO:0007669"/>
    <property type="project" value="TreeGrafter"/>
</dbReference>